<dbReference type="NCBIfam" id="TIGR02937">
    <property type="entry name" value="sigma70-ECF"/>
    <property type="match status" value="1"/>
</dbReference>
<protein>
    <submittedName>
        <fullName evidence="8">RNA polymerase sigma-70 factor (ECF subfamily)</fullName>
    </submittedName>
</protein>
<dbReference type="AlphaFoldDB" id="A0A7W6CJL7"/>
<reference evidence="8 9" key="1">
    <citation type="submission" date="2020-08" db="EMBL/GenBank/DDBJ databases">
        <title>Genomic Encyclopedia of Type Strains, Phase IV (KMG-IV): sequencing the most valuable type-strain genomes for metagenomic binning, comparative biology and taxonomic classification.</title>
        <authorList>
            <person name="Goeker M."/>
        </authorList>
    </citation>
    <scope>NUCLEOTIDE SEQUENCE [LARGE SCALE GENOMIC DNA]</scope>
    <source>
        <strain evidence="8 9">DSM 27057</strain>
    </source>
</reference>
<dbReference type="CDD" id="cd06171">
    <property type="entry name" value="Sigma70_r4"/>
    <property type="match status" value="1"/>
</dbReference>
<dbReference type="InterPro" id="IPR013324">
    <property type="entry name" value="RNA_pol_sigma_r3/r4-like"/>
</dbReference>
<keyword evidence="5" id="KW-0804">Transcription</keyword>
<dbReference type="Pfam" id="PF08281">
    <property type="entry name" value="Sigma70_r4_2"/>
    <property type="match status" value="1"/>
</dbReference>
<dbReference type="Pfam" id="PF04542">
    <property type="entry name" value="Sigma70_r2"/>
    <property type="match status" value="1"/>
</dbReference>
<dbReference type="InterPro" id="IPR013249">
    <property type="entry name" value="RNA_pol_sigma70_r4_t2"/>
</dbReference>
<evidence type="ECO:0000256" key="5">
    <source>
        <dbReference type="ARBA" id="ARBA00023163"/>
    </source>
</evidence>
<feature type="domain" description="RNA polymerase sigma factor 70 region 4 type 2" evidence="7">
    <location>
        <begin position="127"/>
        <end position="179"/>
    </location>
</feature>
<dbReference type="InterPro" id="IPR036388">
    <property type="entry name" value="WH-like_DNA-bd_sf"/>
</dbReference>
<dbReference type="Gene3D" id="1.10.10.10">
    <property type="entry name" value="Winged helix-like DNA-binding domain superfamily/Winged helix DNA-binding domain"/>
    <property type="match status" value="1"/>
</dbReference>
<keyword evidence="4" id="KW-0238">DNA-binding</keyword>
<dbReference type="PANTHER" id="PTHR43133:SF58">
    <property type="entry name" value="ECF RNA POLYMERASE SIGMA FACTOR SIGD"/>
    <property type="match status" value="1"/>
</dbReference>
<evidence type="ECO:0000256" key="2">
    <source>
        <dbReference type="ARBA" id="ARBA00023015"/>
    </source>
</evidence>
<dbReference type="InterPro" id="IPR039425">
    <property type="entry name" value="RNA_pol_sigma-70-like"/>
</dbReference>
<dbReference type="RefSeq" id="WP_221227148.1">
    <property type="nucleotide sequence ID" value="NZ_JACIDX010000015.1"/>
</dbReference>
<organism evidence="8 9">
    <name type="scientific">Novosphingobium sediminicola</name>
    <dbReference type="NCBI Taxonomy" id="563162"/>
    <lineage>
        <taxon>Bacteria</taxon>
        <taxon>Pseudomonadati</taxon>
        <taxon>Pseudomonadota</taxon>
        <taxon>Alphaproteobacteria</taxon>
        <taxon>Sphingomonadales</taxon>
        <taxon>Sphingomonadaceae</taxon>
        <taxon>Novosphingobium</taxon>
    </lineage>
</organism>
<evidence type="ECO:0000313" key="9">
    <source>
        <dbReference type="Proteomes" id="UP000548867"/>
    </source>
</evidence>
<evidence type="ECO:0000256" key="4">
    <source>
        <dbReference type="ARBA" id="ARBA00023125"/>
    </source>
</evidence>
<evidence type="ECO:0000256" key="3">
    <source>
        <dbReference type="ARBA" id="ARBA00023082"/>
    </source>
</evidence>
<dbReference type="GO" id="GO:0006352">
    <property type="term" value="P:DNA-templated transcription initiation"/>
    <property type="evidence" value="ECO:0007669"/>
    <property type="project" value="InterPro"/>
</dbReference>
<dbReference type="PANTHER" id="PTHR43133">
    <property type="entry name" value="RNA POLYMERASE ECF-TYPE SIGMA FACTO"/>
    <property type="match status" value="1"/>
</dbReference>
<evidence type="ECO:0000256" key="1">
    <source>
        <dbReference type="ARBA" id="ARBA00010641"/>
    </source>
</evidence>
<evidence type="ECO:0000313" key="8">
    <source>
        <dbReference type="EMBL" id="MBB3956670.1"/>
    </source>
</evidence>
<comment type="similarity">
    <text evidence="1">Belongs to the sigma-70 factor family. ECF subfamily.</text>
</comment>
<dbReference type="SUPFAM" id="SSF88946">
    <property type="entry name" value="Sigma2 domain of RNA polymerase sigma factors"/>
    <property type="match status" value="1"/>
</dbReference>
<gene>
    <name evidence="8" type="ORF">GGR38_003636</name>
</gene>
<proteinExistence type="inferred from homology"/>
<dbReference type="InterPro" id="IPR007627">
    <property type="entry name" value="RNA_pol_sigma70_r2"/>
</dbReference>
<dbReference type="EMBL" id="JACIDX010000015">
    <property type="protein sequence ID" value="MBB3956670.1"/>
    <property type="molecule type" value="Genomic_DNA"/>
</dbReference>
<dbReference type="InterPro" id="IPR013325">
    <property type="entry name" value="RNA_pol_sigma_r2"/>
</dbReference>
<feature type="domain" description="RNA polymerase sigma-70 region 2" evidence="6">
    <location>
        <begin position="31"/>
        <end position="96"/>
    </location>
</feature>
<dbReference type="GO" id="GO:0016987">
    <property type="term" value="F:sigma factor activity"/>
    <property type="evidence" value="ECO:0007669"/>
    <property type="project" value="UniProtKB-KW"/>
</dbReference>
<comment type="caution">
    <text evidence="8">The sequence shown here is derived from an EMBL/GenBank/DDBJ whole genome shotgun (WGS) entry which is preliminary data.</text>
</comment>
<sequence length="185" mass="20970">MTGDLPPEGEWPALMRRAQDGDQVAYRMVLRALLPAIRKMTRRRIADEALAEDAVQETLMTLHRLRHTYDPGRPLRPWIAAIAHARSIDALRRSGRARRFEIVDEEAMAAAPDLRAPEPGEALGHEREVARLLDLLPQRQRMMVEMVKLRDMSLDDAADASRLSVPAVKSLLHRALARLREYGNS</sequence>
<name>A0A7W6CJL7_9SPHN</name>
<keyword evidence="3" id="KW-0731">Sigma factor</keyword>
<dbReference type="GO" id="GO:0003677">
    <property type="term" value="F:DNA binding"/>
    <property type="evidence" value="ECO:0007669"/>
    <property type="project" value="UniProtKB-KW"/>
</dbReference>
<keyword evidence="9" id="KW-1185">Reference proteome</keyword>
<evidence type="ECO:0000259" key="7">
    <source>
        <dbReference type="Pfam" id="PF08281"/>
    </source>
</evidence>
<dbReference type="Proteomes" id="UP000548867">
    <property type="component" value="Unassembled WGS sequence"/>
</dbReference>
<accession>A0A7W6CJL7</accession>
<dbReference type="SUPFAM" id="SSF88659">
    <property type="entry name" value="Sigma3 and sigma4 domains of RNA polymerase sigma factors"/>
    <property type="match status" value="1"/>
</dbReference>
<evidence type="ECO:0000259" key="6">
    <source>
        <dbReference type="Pfam" id="PF04542"/>
    </source>
</evidence>
<keyword evidence="2" id="KW-0805">Transcription regulation</keyword>
<dbReference type="InterPro" id="IPR014284">
    <property type="entry name" value="RNA_pol_sigma-70_dom"/>
</dbReference>
<dbReference type="Gene3D" id="1.10.1740.10">
    <property type="match status" value="1"/>
</dbReference>